<feature type="region of interest" description="Disordered" evidence="1">
    <location>
        <begin position="42"/>
        <end position="72"/>
    </location>
</feature>
<evidence type="ECO:0008006" key="4">
    <source>
        <dbReference type="Google" id="ProtNLM"/>
    </source>
</evidence>
<organism evidence="2 3">
    <name type="scientific">Penicillium cosmopolitanum</name>
    <dbReference type="NCBI Taxonomy" id="1131564"/>
    <lineage>
        <taxon>Eukaryota</taxon>
        <taxon>Fungi</taxon>
        <taxon>Dikarya</taxon>
        <taxon>Ascomycota</taxon>
        <taxon>Pezizomycotina</taxon>
        <taxon>Eurotiomycetes</taxon>
        <taxon>Eurotiomycetidae</taxon>
        <taxon>Eurotiales</taxon>
        <taxon>Aspergillaceae</taxon>
        <taxon>Penicillium</taxon>
    </lineage>
</organism>
<sequence length="232" mass="25901">MDDASLDLEGYSSTYTTGQNQHSSPHLVSPMAFENIVSGKDIHSSKDQSTSSALNELQDSASPDHGYHSMETTTTTNYDSVGLISQITNPSGDTDDALFMYYLDEVFYIQYPFFHCQKKQGRGWLFAILRRVKSVYHAALALSERQRLSSSSSPNSDIAISLIQLRTQNSHYDIAIHEMQVMINDSHTSKGSGLLLHSIEILMSILQLLFFEVGPASAFDDATRLYNSTERK</sequence>
<evidence type="ECO:0000313" key="2">
    <source>
        <dbReference type="EMBL" id="KAJ5369525.1"/>
    </source>
</evidence>
<proteinExistence type="predicted"/>
<dbReference type="GeneID" id="81377754"/>
<evidence type="ECO:0000313" key="3">
    <source>
        <dbReference type="Proteomes" id="UP001147747"/>
    </source>
</evidence>
<dbReference type="Proteomes" id="UP001147747">
    <property type="component" value="Unassembled WGS sequence"/>
</dbReference>
<feature type="region of interest" description="Disordered" evidence="1">
    <location>
        <begin position="1"/>
        <end position="25"/>
    </location>
</feature>
<evidence type="ECO:0000256" key="1">
    <source>
        <dbReference type="SAM" id="MobiDB-lite"/>
    </source>
</evidence>
<protein>
    <recommendedName>
        <fullName evidence="4">Transcription factor domain-containing protein</fullName>
    </recommendedName>
</protein>
<dbReference type="AlphaFoldDB" id="A0A9W9S1D6"/>
<dbReference type="OrthoDB" id="5213892at2759"/>
<feature type="compositionally biased region" description="Polar residues" evidence="1">
    <location>
        <begin position="11"/>
        <end position="25"/>
    </location>
</feature>
<dbReference type="InterPro" id="IPR021858">
    <property type="entry name" value="Fun_TF"/>
</dbReference>
<name>A0A9W9S1D6_9EURO</name>
<comment type="caution">
    <text evidence="2">The sequence shown here is derived from an EMBL/GenBank/DDBJ whole genome shotgun (WGS) entry which is preliminary data.</text>
</comment>
<accession>A0A9W9S1D6</accession>
<gene>
    <name evidence="2" type="ORF">N7509_014137</name>
</gene>
<dbReference type="EMBL" id="JAPZBU010000013">
    <property type="protein sequence ID" value="KAJ5369525.1"/>
    <property type="molecule type" value="Genomic_DNA"/>
</dbReference>
<feature type="compositionally biased region" description="Polar residues" evidence="1">
    <location>
        <begin position="47"/>
        <end position="61"/>
    </location>
</feature>
<dbReference type="RefSeq" id="XP_056480763.1">
    <property type="nucleotide sequence ID" value="XM_056638774.1"/>
</dbReference>
<reference evidence="2" key="2">
    <citation type="journal article" date="2023" name="IMA Fungus">
        <title>Comparative genomic study of the Penicillium genus elucidates a diverse pangenome and 15 lateral gene transfer events.</title>
        <authorList>
            <person name="Petersen C."/>
            <person name="Sorensen T."/>
            <person name="Nielsen M.R."/>
            <person name="Sondergaard T.E."/>
            <person name="Sorensen J.L."/>
            <person name="Fitzpatrick D.A."/>
            <person name="Frisvad J.C."/>
            <person name="Nielsen K.L."/>
        </authorList>
    </citation>
    <scope>NUCLEOTIDE SEQUENCE</scope>
    <source>
        <strain evidence="2">IBT 29677</strain>
    </source>
</reference>
<dbReference type="Pfam" id="PF11951">
    <property type="entry name" value="Fungal_trans_2"/>
    <property type="match status" value="1"/>
</dbReference>
<keyword evidence="3" id="KW-1185">Reference proteome</keyword>
<reference evidence="2" key="1">
    <citation type="submission" date="2022-12" db="EMBL/GenBank/DDBJ databases">
        <authorList>
            <person name="Petersen C."/>
        </authorList>
    </citation>
    <scope>NUCLEOTIDE SEQUENCE</scope>
    <source>
        <strain evidence="2">IBT 29677</strain>
    </source>
</reference>